<dbReference type="SUPFAM" id="SSF89796">
    <property type="entry name" value="CoA-transferase family III (CaiB/BaiF)"/>
    <property type="match status" value="1"/>
</dbReference>
<dbReference type="Gene3D" id="3.40.50.10540">
    <property type="entry name" value="Crotonobetainyl-coa:carnitine coa-transferase, domain 1"/>
    <property type="match status" value="1"/>
</dbReference>
<evidence type="ECO:0008006" key="4">
    <source>
        <dbReference type="Google" id="ProtNLM"/>
    </source>
</evidence>
<proteinExistence type="predicted"/>
<gene>
    <name evidence="3" type="ORF">METZ01_LOCUS194874</name>
</gene>
<dbReference type="GO" id="GO:0008410">
    <property type="term" value="F:CoA-transferase activity"/>
    <property type="evidence" value="ECO:0007669"/>
    <property type="project" value="TreeGrafter"/>
</dbReference>
<sequence>VIRPHMGPLEPSRVGCTRTRHRATDNGASDMNDTATTKATGPMRGVKVVELGVWIAGPAAGGILADWGADVVKIEPPSGDPCRLFQQMLGGDMPTNPIFEMDNRSKRGIAVDLGTEGGRAIAMDLLADADVFVTNLRFGALQRLGLDHPSIAERFPRLVYCLITGYGSEGPDVDRAAYDIAAFWARSGIAGLLTTPGGDPPFQRGGMGDHSTGLSATAAVSAALFDRERTGRGQLVETSLMRQGAYTISFDLNLLLMWGATLEVGERTSMGNPAMNNYTAGCGRRFWIVGLEGERHWPPLARVVGHPEWLDDQRFARPRERASNALDLISMLDAIFATRTLDEWAEVFAEEPDFFWAPVNSPEELLADPAFHGSGALVDVPDEVSSTTMVASPVDFRGTPWAARSTAPTIGQHTREVLTELGRSDGEIEALLASGTVVESG</sequence>
<organism evidence="3">
    <name type="scientific">marine metagenome</name>
    <dbReference type="NCBI Taxonomy" id="408172"/>
    <lineage>
        <taxon>unclassified sequences</taxon>
        <taxon>metagenomes</taxon>
        <taxon>ecological metagenomes</taxon>
    </lineage>
</organism>
<dbReference type="PANTHER" id="PTHR48207">
    <property type="entry name" value="SUCCINATE--HYDROXYMETHYLGLUTARATE COA-TRANSFERASE"/>
    <property type="match status" value="1"/>
</dbReference>
<dbReference type="PANTHER" id="PTHR48207:SF3">
    <property type="entry name" value="SUCCINATE--HYDROXYMETHYLGLUTARATE COA-TRANSFERASE"/>
    <property type="match status" value="1"/>
</dbReference>
<dbReference type="InterPro" id="IPR003673">
    <property type="entry name" value="CoA-Trfase_fam_III"/>
</dbReference>
<reference evidence="3" key="1">
    <citation type="submission" date="2018-05" db="EMBL/GenBank/DDBJ databases">
        <authorList>
            <person name="Lanie J.A."/>
            <person name="Ng W.-L."/>
            <person name="Kazmierczak K.M."/>
            <person name="Andrzejewski T.M."/>
            <person name="Davidsen T.M."/>
            <person name="Wayne K.J."/>
            <person name="Tettelin H."/>
            <person name="Glass J.I."/>
            <person name="Rusch D."/>
            <person name="Podicherti R."/>
            <person name="Tsui H.-C.T."/>
            <person name="Winkler M.E."/>
        </authorList>
    </citation>
    <scope>NUCLEOTIDE SEQUENCE</scope>
</reference>
<evidence type="ECO:0000313" key="3">
    <source>
        <dbReference type="EMBL" id="SVB42020.1"/>
    </source>
</evidence>
<dbReference type="InterPro" id="IPR050483">
    <property type="entry name" value="CoA-transferase_III_domain"/>
</dbReference>
<feature type="region of interest" description="Disordered" evidence="2">
    <location>
        <begin position="1"/>
        <end position="35"/>
    </location>
</feature>
<feature type="non-terminal residue" evidence="3">
    <location>
        <position position="1"/>
    </location>
</feature>
<dbReference type="Gene3D" id="3.30.1540.10">
    <property type="entry name" value="formyl-coa transferase, domain 3"/>
    <property type="match status" value="1"/>
</dbReference>
<dbReference type="InterPro" id="IPR023606">
    <property type="entry name" value="CoA-Trfase_III_dom_1_sf"/>
</dbReference>
<protein>
    <recommendedName>
        <fullName evidence="4">CoA transferase</fullName>
    </recommendedName>
</protein>
<feature type="compositionally biased region" description="Polar residues" evidence="2">
    <location>
        <begin position="26"/>
        <end position="35"/>
    </location>
</feature>
<dbReference type="InterPro" id="IPR044855">
    <property type="entry name" value="CoA-Trfase_III_dom3_sf"/>
</dbReference>
<dbReference type="Pfam" id="PF02515">
    <property type="entry name" value="CoA_transf_3"/>
    <property type="match status" value="1"/>
</dbReference>
<name>A0A382DUA5_9ZZZZ</name>
<dbReference type="AlphaFoldDB" id="A0A382DUA5"/>
<evidence type="ECO:0000256" key="1">
    <source>
        <dbReference type="ARBA" id="ARBA00022679"/>
    </source>
</evidence>
<dbReference type="EMBL" id="UINC01041150">
    <property type="protein sequence ID" value="SVB42020.1"/>
    <property type="molecule type" value="Genomic_DNA"/>
</dbReference>
<evidence type="ECO:0000256" key="2">
    <source>
        <dbReference type="SAM" id="MobiDB-lite"/>
    </source>
</evidence>
<keyword evidence="1" id="KW-0808">Transferase</keyword>
<accession>A0A382DUA5</accession>